<dbReference type="InterPro" id="IPR051209">
    <property type="entry name" value="FAD-bind_Monooxygenase_sf"/>
</dbReference>
<dbReference type="Proteomes" id="UP000016930">
    <property type="component" value="Unassembled WGS sequence"/>
</dbReference>
<evidence type="ECO:0000256" key="1">
    <source>
        <dbReference type="ARBA" id="ARBA00010139"/>
    </source>
</evidence>
<dbReference type="EMBL" id="KB445800">
    <property type="protein sequence ID" value="EMD35686.1"/>
    <property type="molecule type" value="Genomic_DNA"/>
</dbReference>
<reference evidence="2 3" key="1">
    <citation type="journal article" date="2012" name="Proc. Natl. Acad. Sci. U.S.A.">
        <title>Comparative genomics of Ceriporiopsis subvermispora and Phanerochaete chrysosporium provide insight into selective ligninolysis.</title>
        <authorList>
            <person name="Fernandez-Fueyo E."/>
            <person name="Ruiz-Duenas F.J."/>
            <person name="Ferreira P."/>
            <person name="Floudas D."/>
            <person name="Hibbett D.S."/>
            <person name="Canessa P."/>
            <person name="Larrondo L.F."/>
            <person name="James T.Y."/>
            <person name="Seelenfreund D."/>
            <person name="Lobos S."/>
            <person name="Polanco R."/>
            <person name="Tello M."/>
            <person name="Honda Y."/>
            <person name="Watanabe T."/>
            <person name="Watanabe T."/>
            <person name="Ryu J.S."/>
            <person name="Kubicek C.P."/>
            <person name="Schmoll M."/>
            <person name="Gaskell J."/>
            <person name="Hammel K.E."/>
            <person name="St John F.J."/>
            <person name="Vanden Wymelenberg A."/>
            <person name="Sabat G."/>
            <person name="Splinter BonDurant S."/>
            <person name="Syed K."/>
            <person name="Yadav J.S."/>
            <person name="Doddapaneni H."/>
            <person name="Subramanian V."/>
            <person name="Lavin J.L."/>
            <person name="Oguiza J.A."/>
            <person name="Perez G."/>
            <person name="Pisabarro A.G."/>
            <person name="Ramirez L."/>
            <person name="Santoyo F."/>
            <person name="Master E."/>
            <person name="Coutinho P.M."/>
            <person name="Henrissat B."/>
            <person name="Lombard V."/>
            <person name="Magnuson J.K."/>
            <person name="Kuees U."/>
            <person name="Hori C."/>
            <person name="Igarashi K."/>
            <person name="Samejima M."/>
            <person name="Held B.W."/>
            <person name="Barry K.W."/>
            <person name="LaButti K.M."/>
            <person name="Lapidus A."/>
            <person name="Lindquist E.A."/>
            <person name="Lucas S.M."/>
            <person name="Riley R."/>
            <person name="Salamov A.A."/>
            <person name="Hoffmeister D."/>
            <person name="Schwenk D."/>
            <person name="Hadar Y."/>
            <person name="Yarden O."/>
            <person name="de Vries R.P."/>
            <person name="Wiebenga A."/>
            <person name="Stenlid J."/>
            <person name="Eastwood D."/>
            <person name="Grigoriev I.V."/>
            <person name="Berka R.M."/>
            <person name="Blanchette R.A."/>
            <person name="Kersten P."/>
            <person name="Martinez A.T."/>
            <person name="Vicuna R."/>
            <person name="Cullen D."/>
        </authorList>
    </citation>
    <scope>NUCLEOTIDE SEQUENCE [LARGE SCALE GENOMIC DNA]</scope>
    <source>
        <strain evidence="2 3">B</strain>
    </source>
</reference>
<dbReference type="Gene3D" id="3.50.50.60">
    <property type="entry name" value="FAD/NAD(P)-binding domain"/>
    <property type="match status" value="2"/>
</dbReference>
<evidence type="ECO:0008006" key="4">
    <source>
        <dbReference type="Google" id="ProtNLM"/>
    </source>
</evidence>
<sequence length="596" mass="68017">MGTGASSSNVSNGTSDASTLSEFKLGEFSIDEPRPMRIVVVGAGFSGILAGIRFRQKMKNISLTVYEQNAGVGGTWYSNKYPGLACDVPGHSYQYSFTTKRDWTSFYPSGPEIRQYLESVVEEHKLGPYIKLRHQLAHAQYEESSGKWHLRIRKKILGPNGDQFEEFEDTADFLLTCVGLISRWKWPDIDGLENFRGKMFHSANFDVGEQTWQEAAATWGDKKVAVIGVGSSALQIVPALQDKVAKLTNYVRGKTWLVPPFFSTRMAEFFNRDPKSEDFVFTEEEKAKFKDPEVFKRFRREMESEFQSMHSLILKGSKEQEQAKNDFDKGMRERLAKKAWIADHLVPDFGVTCRRITPGPGYLEALCKDHVDFVPTHIKRITPTGIETIDGKHEDFDIIICATGYDTSSQYEFDMIGRGGITLQDRWNPHPETYLSLTVDGFPNWFFVFGPNGVLGAGLLLPLLERQVAYSVQVAQKLQRERLKSIEVTPAAVRDFDEYLEHFFPKTVYSEKCRSWYKNGKDEGRITGLWPGSDLHGIRAIEHPRWEDYTYEYLDPARNRFYWLGDGQTYGEKAKTGDLAWYLDDDEVDCPPIPES</sequence>
<organism evidence="2 3">
    <name type="scientific">Ceriporiopsis subvermispora (strain B)</name>
    <name type="common">White-rot fungus</name>
    <name type="synonym">Gelatoporia subvermispora</name>
    <dbReference type="NCBI Taxonomy" id="914234"/>
    <lineage>
        <taxon>Eukaryota</taxon>
        <taxon>Fungi</taxon>
        <taxon>Dikarya</taxon>
        <taxon>Basidiomycota</taxon>
        <taxon>Agaricomycotina</taxon>
        <taxon>Agaricomycetes</taxon>
        <taxon>Polyporales</taxon>
        <taxon>Gelatoporiaceae</taxon>
        <taxon>Gelatoporia</taxon>
    </lineage>
</organism>
<dbReference type="Pfam" id="PF13450">
    <property type="entry name" value="NAD_binding_8"/>
    <property type="match status" value="1"/>
</dbReference>
<dbReference type="AlphaFoldDB" id="M2RA72"/>
<dbReference type="PANTHER" id="PTHR42877">
    <property type="entry name" value="L-ORNITHINE N(5)-MONOOXYGENASE-RELATED"/>
    <property type="match status" value="1"/>
</dbReference>
<dbReference type="PANTHER" id="PTHR42877:SF7">
    <property type="entry name" value="FLAVIN-BINDING MONOOXYGENASE-RELATED"/>
    <property type="match status" value="1"/>
</dbReference>
<name>M2RA72_CERS8</name>
<gene>
    <name evidence="2" type="ORF">CERSUDRAFT_157602</name>
</gene>
<dbReference type="HOGENOM" id="CLU_006937_6_1_1"/>
<dbReference type="InterPro" id="IPR036188">
    <property type="entry name" value="FAD/NAD-bd_sf"/>
</dbReference>
<dbReference type="OrthoDB" id="74360at2759"/>
<proteinExistence type="inferred from homology"/>
<protein>
    <recommendedName>
        <fullName evidence="4">FAD/NAD(P)-binding domain-containing protein</fullName>
    </recommendedName>
</protein>
<comment type="similarity">
    <text evidence="1">Belongs to the FAD-binding monooxygenase family.</text>
</comment>
<dbReference type="STRING" id="914234.M2RA72"/>
<keyword evidence="3" id="KW-1185">Reference proteome</keyword>
<evidence type="ECO:0000313" key="3">
    <source>
        <dbReference type="Proteomes" id="UP000016930"/>
    </source>
</evidence>
<accession>M2RA72</accession>
<dbReference type="SUPFAM" id="SSF51905">
    <property type="entry name" value="FAD/NAD(P)-binding domain"/>
    <property type="match status" value="1"/>
</dbReference>
<evidence type="ECO:0000313" key="2">
    <source>
        <dbReference type="EMBL" id="EMD35686.1"/>
    </source>
</evidence>